<evidence type="ECO:0000313" key="3">
    <source>
        <dbReference type="Proteomes" id="UP000287605"/>
    </source>
</evidence>
<evidence type="ECO:0000256" key="1">
    <source>
        <dbReference type="ARBA" id="ARBA00021922"/>
    </source>
</evidence>
<name>A0A430AW94_9ENTE</name>
<gene>
    <name evidence="2" type="ORF">CBF29_06870</name>
</gene>
<protein>
    <recommendedName>
        <fullName evidence="1">DNA-binding protein HU</fullName>
    </recommendedName>
</protein>
<dbReference type="AlphaFoldDB" id="A0A430AW94"/>
<dbReference type="SUPFAM" id="SSF47729">
    <property type="entry name" value="IHF-like DNA-binding proteins"/>
    <property type="match status" value="1"/>
</dbReference>
<sequence>MGLKKLKHEDLVAKHVELHGGTKKEAEEAIVNTFSTVESLMAAGVSEGVRVPIKNFGIFTAKMSKERTQNNHLAGGVITIPSMPTISFKKSKSLKV</sequence>
<dbReference type="Gene3D" id="4.10.520.10">
    <property type="entry name" value="IHF-like DNA-binding proteins"/>
    <property type="match status" value="1"/>
</dbReference>
<dbReference type="RefSeq" id="WP_126808822.1">
    <property type="nucleotide sequence ID" value="NZ_NGKA01000008.1"/>
</dbReference>
<reference evidence="2 3" key="1">
    <citation type="submission" date="2017-05" db="EMBL/GenBank/DDBJ databases">
        <title>Vagococcus spp. assemblies.</title>
        <authorList>
            <person name="Gulvik C.A."/>
        </authorList>
    </citation>
    <scope>NUCLEOTIDE SEQUENCE [LARGE SCALE GENOMIC DNA]</scope>
    <source>
        <strain evidence="2 3">CCUG 51432</strain>
    </source>
</reference>
<dbReference type="InterPro" id="IPR000119">
    <property type="entry name" value="Hist_DNA-bd"/>
</dbReference>
<keyword evidence="3" id="KW-1185">Reference proteome</keyword>
<evidence type="ECO:0000313" key="2">
    <source>
        <dbReference type="EMBL" id="RSU12318.1"/>
    </source>
</evidence>
<dbReference type="GO" id="GO:0030527">
    <property type="term" value="F:structural constituent of chromatin"/>
    <property type="evidence" value="ECO:0007669"/>
    <property type="project" value="InterPro"/>
</dbReference>
<dbReference type="InterPro" id="IPR010992">
    <property type="entry name" value="IHF-like_DNA-bd_dom_sf"/>
</dbReference>
<proteinExistence type="predicted"/>
<organism evidence="2 3">
    <name type="scientific">Vagococcus elongatus</name>
    <dbReference type="NCBI Taxonomy" id="180344"/>
    <lineage>
        <taxon>Bacteria</taxon>
        <taxon>Bacillati</taxon>
        <taxon>Bacillota</taxon>
        <taxon>Bacilli</taxon>
        <taxon>Lactobacillales</taxon>
        <taxon>Enterococcaceae</taxon>
        <taxon>Vagococcus</taxon>
    </lineage>
</organism>
<dbReference type="EMBL" id="NGKA01000008">
    <property type="protein sequence ID" value="RSU12318.1"/>
    <property type="molecule type" value="Genomic_DNA"/>
</dbReference>
<dbReference type="Pfam" id="PF00216">
    <property type="entry name" value="Bac_DNA_binding"/>
    <property type="match status" value="1"/>
</dbReference>
<dbReference type="Proteomes" id="UP000287605">
    <property type="component" value="Unassembled WGS sequence"/>
</dbReference>
<accession>A0A430AW94</accession>
<comment type="caution">
    <text evidence="2">The sequence shown here is derived from an EMBL/GenBank/DDBJ whole genome shotgun (WGS) entry which is preliminary data.</text>
</comment>
<dbReference type="GO" id="GO:0003677">
    <property type="term" value="F:DNA binding"/>
    <property type="evidence" value="ECO:0007669"/>
    <property type="project" value="InterPro"/>
</dbReference>
<dbReference type="OrthoDB" id="9797747at2"/>